<evidence type="ECO:0000313" key="4">
    <source>
        <dbReference type="Proteomes" id="UP000241394"/>
    </source>
</evidence>
<organism evidence="3 4">
    <name type="scientific">Actinidia chinensis var. chinensis</name>
    <name type="common">Chinese soft-hair kiwi</name>
    <dbReference type="NCBI Taxonomy" id="1590841"/>
    <lineage>
        <taxon>Eukaryota</taxon>
        <taxon>Viridiplantae</taxon>
        <taxon>Streptophyta</taxon>
        <taxon>Embryophyta</taxon>
        <taxon>Tracheophyta</taxon>
        <taxon>Spermatophyta</taxon>
        <taxon>Magnoliopsida</taxon>
        <taxon>eudicotyledons</taxon>
        <taxon>Gunneridae</taxon>
        <taxon>Pentapetalae</taxon>
        <taxon>asterids</taxon>
        <taxon>Ericales</taxon>
        <taxon>Actinidiaceae</taxon>
        <taxon>Actinidia</taxon>
    </lineage>
</organism>
<protein>
    <submittedName>
        <fullName evidence="3">Pectinesterase inhibitor 1 like</fullName>
    </submittedName>
</protein>
<proteinExistence type="predicted"/>
<comment type="caution">
    <text evidence="3">The sequence shown here is derived from an EMBL/GenBank/DDBJ whole genome shotgun (WGS) entry which is preliminary data.</text>
</comment>
<evidence type="ECO:0000259" key="2">
    <source>
        <dbReference type="SMART" id="SM00856"/>
    </source>
</evidence>
<dbReference type="NCBIfam" id="TIGR01614">
    <property type="entry name" value="PME_inhib"/>
    <property type="match status" value="1"/>
</dbReference>
<keyword evidence="1" id="KW-0812">Transmembrane</keyword>
<keyword evidence="1" id="KW-1133">Transmembrane helix</keyword>
<dbReference type="OrthoDB" id="770764at2759"/>
<dbReference type="Pfam" id="PF04043">
    <property type="entry name" value="PMEI"/>
    <property type="match status" value="1"/>
</dbReference>
<dbReference type="OMA" id="MASKMHQ"/>
<feature type="transmembrane region" description="Helical" evidence="1">
    <location>
        <begin position="6"/>
        <end position="26"/>
    </location>
</feature>
<dbReference type="Gene3D" id="1.20.140.40">
    <property type="entry name" value="Invertase/pectin methylesterase inhibitor family protein"/>
    <property type="match status" value="1"/>
</dbReference>
<dbReference type="InParanoid" id="A0A2R6RES1"/>
<gene>
    <name evidence="3" type="ORF">CEY00_Acc06189</name>
</gene>
<dbReference type="InterPro" id="IPR035513">
    <property type="entry name" value="Invertase/methylesterase_inhib"/>
</dbReference>
<keyword evidence="1" id="KW-0472">Membrane</keyword>
<dbReference type="GO" id="GO:0004857">
    <property type="term" value="F:enzyme inhibitor activity"/>
    <property type="evidence" value="ECO:0007669"/>
    <property type="project" value="InterPro"/>
</dbReference>
<reference evidence="4" key="2">
    <citation type="journal article" date="2018" name="BMC Genomics">
        <title>A manually annotated Actinidia chinensis var. chinensis (kiwifruit) genome highlights the challenges associated with draft genomes and gene prediction in plants.</title>
        <authorList>
            <person name="Pilkington S.M."/>
            <person name="Crowhurst R."/>
            <person name="Hilario E."/>
            <person name="Nardozza S."/>
            <person name="Fraser L."/>
            <person name="Peng Y."/>
            <person name="Gunaseelan K."/>
            <person name="Simpson R."/>
            <person name="Tahir J."/>
            <person name="Deroles S.C."/>
            <person name="Templeton K."/>
            <person name="Luo Z."/>
            <person name="Davy M."/>
            <person name="Cheng C."/>
            <person name="McNeilage M."/>
            <person name="Scaglione D."/>
            <person name="Liu Y."/>
            <person name="Zhang Q."/>
            <person name="Datson P."/>
            <person name="De Silva N."/>
            <person name="Gardiner S.E."/>
            <person name="Bassett H."/>
            <person name="Chagne D."/>
            <person name="McCallum J."/>
            <person name="Dzierzon H."/>
            <person name="Deng C."/>
            <person name="Wang Y.Y."/>
            <person name="Barron L."/>
            <person name="Manako K."/>
            <person name="Bowen J."/>
            <person name="Foster T.M."/>
            <person name="Erridge Z.A."/>
            <person name="Tiffin H."/>
            <person name="Waite C.N."/>
            <person name="Davies K.M."/>
            <person name="Grierson E.P."/>
            <person name="Laing W.A."/>
            <person name="Kirk R."/>
            <person name="Chen X."/>
            <person name="Wood M."/>
            <person name="Montefiori M."/>
            <person name="Brummell D.A."/>
            <person name="Schwinn K.E."/>
            <person name="Catanach A."/>
            <person name="Fullerton C."/>
            <person name="Li D."/>
            <person name="Meiyalaghan S."/>
            <person name="Nieuwenhuizen N."/>
            <person name="Read N."/>
            <person name="Prakash R."/>
            <person name="Hunter D."/>
            <person name="Zhang H."/>
            <person name="McKenzie M."/>
            <person name="Knabel M."/>
            <person name="Harris A."/>
            <person name="Allan A.C."/>
            <person name="Gleave A."/>
            <person name="Chen A."/>
            <person name="Janssen B.J."/>
            <person name="Plunkett B."/>
            <person name="Ampomah-Dwamena C."/>
            <person name="Voogd C."/>
            <person name="Leif D."/>
            <person name="Lafferty D."/>
            <person name="Souleyre E.J.F."/>
            <person name="Varkonyi-Gasic E."/>
            <person name="Gambi F."/>
            <person name="Hanley J."/>
            <person name="Yao J.L."/>
            <person name="Cheung J."/>
            <person name="David K.M."/>
            <person name="Warren B."/>
            <person name="Marsh K."/>
            <person name="Snowden K.C."/>
            <person name="Lin-Wang K."/>
            <person name="Brian L."/>
            <person name="Martinez-Sanchez M."/>
            <person name="Wang M."/>
            <person name="Ileperuma N."/>
            <person name="Macnee N."/>
            <person name="Campin R."/>
            <person name="McAtee P."/>
            <person name="Drummond R.S.M."/>
            <person name="Espley R.V."/>
            <person name="Ireland H.S."/>
            <person name="Wu R."/>
            <person name="Atkinson R.G."/>
            <person name="Karunairetnam S."/>
            <person name="Bulley S."/>
            <person name="Chunkath S."/>
            <person name="Hanley Z."/>
            <person name="Storey R."/>
            <person name="Thrimawithana A.H."/>
            <person name="Thomson S."/>
            <person name="David C."/>
            <person name="Testolin R."/>
            <person name="Huang H."/>
            <person name="Hellens R.P."/>
            <person name="Schaffer R.J."/>
        </authorList>
    </citation>
    <scope>NUCLEOTIDE SEQUENCE [LARGE SCALE GENOMIC DNA]</scope>
    <source>
        <strain evidence="4">cv. Red5</strain>
    </source>
</reference>
<dbReference type="SUPFAM" id="SSF101148">
    <property type="entry name" value="Plant invertase/pectin methylesterase inhibitor"/>
    <property type="match status" value="1"/>
</dbReference>
<name>A0A2R6RES1_ACTCC</name>
<dbReference type="Gramene" id="PSS28508">
    <property type="protein sequence ID" value="PSS28508"/>
    <property type="gene ID" value="CEY00_Acc06189"/>
</dbReference>
<reference evidence="3 4" key="1">
    <citation type="submission" date="2017-07" db="EMBL/GenBank/DDBJ databases">
        <title>An improved, manually edited Actinidia chinensis var. chinensis (kiwifruit) genome highlights the challenges associated with draft genomes and gene prediction in plants.</title>
        <authorList>
            <person name="Pilkington S."/>
            <person name="Crowhurst R."/>
            <person name="Hilario E."/>
            <person name="Nardozza S."/>
            <person name="Fraser L."/>
            <person name="Peng Y."/>
            <person name="Gunaseelan K."/>
            <person name="Simpson R."/>
            <person name="Tahir J."/>
            <person name="Deroles S."/>
            <person name="Templeton K."/>
            <person name="Luo Z."/>
            <person name="Davy M."/>
            <person name="Cheng C."/>
            <person name="Mcneilage M."/>
            <person name="Scaglione D."/>
            <person name="Liu Y."/>
            <person name="Zhang Q."/>
            <person name="Datson P."/>
            <person name="De Silva N."/>
            <person name="Gardiner S."/>
            <person name="Bassett H."/>
            <person name="Chagne D."/>
            <person name="Mccallum J."/>
            <person name="Dzierzon H."/>
            <person name="Deng C."/>
            <person name="Wang Y.-Y."/>
            <person name="Barron N."/>
            <person name="Manako K."/>
            <person name="Bowen J."/>
            <person name="Foster T."/>
            <person name="Erridge Z."/>
            <person name="Tiffin H."/>
            <person name="Waite C."/>
            <person name="Davies K."/>
            <person name="Grierson E."/>
            <person name="Laing W."/>
            <person name="Kirk R."/>
            <person name="Chen X."/>
            <person name="Wood M."/>
            <person name="Montefiori M."/>
            <person name="Brummell D."/>
            <person name="Schwinn K."/>
            <person name="Catanach A."/>
            <person name="Fullerton C."/>
            <person name="Li D."/>
            <person name="Meiyalaghan S."/>
            <person name="Nieuwenhuizen N."/>
            <person name="Read N."/>
            <person name="Prakash R."/>
            <person name="Hunter D."/>
            <person name="Zhang H."/>
            <person name="Mckenzie M."/>
            <person name="Knabel M."/>
            <person name="Harris A."/>
            <person name="Allan A."/>
            <person name="Chen A."/>
            <person name="Janssen B."/>
            <person name="Plunkett B."/>
            <person name="Dwamena C."/>
            <person name="Voogd C."/>
            <person name="Leif D."/>
            <person name="Lafferty D."/>
            <person name="Souleyre E."/>
            <person name="Varkonyi-Gasic E."/>
            <person name="Gambi F."/>
            <person name="Hanley J."/>
            <person name="Yao J.-L."/>
            <person name="Cheung J."/>
            <person name="David K."/>
            <person name="Warren B."/>
            <person name="Marsh K."/>
            <person name="Snowden K."/>
            <person name="Lin-Wang K."/>
            <person name="Brian L."/>
            <person name="Martinez-Sanchez M."/>
            <person name="Wang M."/>
            <person name="Ileperuma N."/>
            <person name="Macnee N."/>
            <person name="Campin R."/>
            <person name="Mcatee P."/>
            <person name="Drummond R."/>
            <person name="Espley R."/>
            <person name="Ireland H."/>
            <person name="Wu R."/>
            <person name="Atkinson R."/>
            <person name="Karunairetnam S."/>
            <person name="Bulley S."/>
            <person name="Chunkath S."/>
            <person name="Hanley Z."/>
            <person name="Storey R."/>
            <person name="Thrimawithana A."/>
            <person name="Thomson S."/>
            <person name="David C."/>
            <person name="Testolin R."/>
        </authorList>
    </citation>
    <scope>NUCLEOTIDE SEQUENCE [LARGE SCALE GENOMIC DNA]</scope>
    <source>
        <strain evidence="4">cv. Red5</strain>
        <tissue evidence="3">Young leaf</tissue>
    </source>
</reference>
<accession>A0A2R6RES1</accession>
<evidence type="ECO:0000256" key="1">
    <source>
        <dbReference type="SAM" id="Phobius"/>
    </source>
</evidence>
<dbReference type="Proteomes" id="UP000241394">
    <property type="component" value="Chromosome LG6"/>
</dbReference>
<keyword evidence="4" id="KW-1185">Reference proteome</keyword>
<dbReference type="SMART" id="SM00856">
    <property type="entry name" value="PMEI"/>
    <property type="match status" value="1"/>
</dbReference>
<dbReference type="AlphaFoldDB" id="A0A2R6RES1"/>
<dbReference type="InterPro" id="IPR006501">
    <property type="entry name" value="Pectinesterase_inhib_dom"/>
</dbReference>
<feature type="domain" description="Pectinesterase inhibitor" evidence="2">
    <location>
        <begin position="28"/>
        <end position="171"/>
    </location>
</feature>
<dbReference type="EMBL" id="NKQK01000006">
    <property type="protein sequence ID" value="PSS28508.1"/>
    <property type="molecule type" value="Genomic_DNA"/>
</dbReference>
<evidence type="ECO:0000313" key="3">
    <source>
        <dbReference type="EMBL" id="PSS28508.1"/>
    </source>
</evidence>
<sequence>MAADNLPTFSLIFVAAVIVSFFAVGAEARFKGINPWCLTADYRFLCTKMVKGATTQEAAIANAVQATLNATTRMAPKLEGLVQAVAYLPELSKESVISTCRDSYDKVVENLNEALNFMKVNDDQSVLDRVDTAESSISDCLVALKEMGGNTESLAKTSRILYRYVSNAMAVATQL</sequence>